<organism evidence="1">
    <name type="scientific">Ixodes ricinus</name>
    <name type="common">Common tick</name>
    <name type="synonym">Acarus ricinus</name>
    <dbReference type="NCBI Taxonomy" id="34613"/>
    <lineage>
        <taxon>Eukaryota</taxon>
        <taxon>Metazoa</taxon>
        <taxon>Ecdysozoa</taxon>
        <taxon>Arthropoda</taxon>
        <taxon>Chelicerata</taxon>
        <taxon>Arachnida</taxon>
        <taxon>Acari</taxon>
        <taxon>Parasitiformes</taxon>
        <taxon>Ixodida</taxon>
        <taxon>Ixodoidea</taxon>
        <taxon>Ixodidae</taxon>
        <taxon>Ixodinae</taxon>
        <taxon>Ixodes</taxon>
    </lineage>
</organism>
<sequence>MENRDRFAIAATSLQPTSSQPVPTARHILRVQSTQFSHGRSNSCQSSITSLPAVFVAIRCFILSICSGKK</sequence>
<dbReference type="EMBL" id="GIFC01000547">
    <property type="protein sequence ID" value="MXU82630.1"/>
    <property type="molecule type" value="Transcribed_RNA"/>
</dbReference>
<protein>
    <submittedName>
        <fullName evidence="1">Uncharacterized protein</fullName>
    </submittedName>
</protein>
<reference evidence="1" key="1">
    <citation type="submission" date="2019-12" db="EMBL/GenBank/DDBJ databases">
        <title>An insight into the sialome of adult female Ixodes ricinus ticks feeding for 6 days.</title>
        <authorList>
            <person name="Perner J."/>
            <person name="Ribeiro J.M.C."/>
        </authorList>
    </citation>
    <scope>NUCLEOTIDE SEQUENCE</scope>
    <source>
        <strain evidence="1">Semi-engorged</strain>
        <tissue evidence="1">Salivary glands</tissue>
    </source>
</reference>
<dbReference type="AlphaFoldDB" id="A0A6B0U1L3"/>
<name>A0A6B0U1L3_IXORI</name>
<proteinExistence type="predicted"/>
<accession>A0A6B0U1L3</accession>
<evidence type="ECO:0000313" key="1">
    <source>
        <dbReference type="EMBL" id="MXU82630.1"/>
    </source>
</evidence>